<dbReference type="CDD" id="cd01026">
    <property type="entry name" value="TOPRIM_OLD"/>
    <property type="match status" value="1"/>
</dbReference>
<dbReference type="InterPro" id="IPR027417">
    <property type="entry name" value="P-loop_NTPase"/>
</dbReference>
<evidence type="ECO:0000313" key="3">
    <source>
        <dbReference type="EMBL" id="PJZ86429.1"/>
    </source>
</evidence>
<comment type="caution">
    <text evidence="3">The sequence shown here is derived from an EMBL/GenBank/DDBJ whole genome shotgun (WGS) entry which is preliminary data.</text>
</comment>
<feature type="domain" description="Endonuclease GajA/Old nuclease/RecF-like AAA" evidence="1">
    <location>
        <begin position="1"/>
        <end position="119"/>
    </location>
</feature>
<dbReference type="Gene3D" id="3.40.50.300">
    <property type="entry name" value="P-loop containing nucleotide triphosphate hydrolases"/>
    <property type="match status" value="1"/>
</dbReference>
<keyword evidence="4" id="KW-1185">Reference proteome</keyword>
<sequence length="562" mass="64229">MRLAGLIVKNYKIIGDIPYEIRIDEIVVLIGQNNAGKSTILDAYESFASSGKELAKTYFHNEDISKPIEITGIFDSITADDEDTIGKKWKHNDLNYGECIKLRWIWTLPEKKATKQSFNPETNIFEEGGMGGWDTLIQSRIPQPIRIKPTESVETTQTKIVTLLKTIVKDRLKADSSKTKAAIDEIEKLAQTIFSESKTAFDDIANRITKNVSNIFPGTKIELIPQSKDAIDEKIVGAESFLKVGTDHTYNSPLMQQGTGIQRALLWSALSVMSDVSDGKKKTKQTGEATRILLIDEPEAFLHPPTIRETRESLYDFALQNPDWQVLATTHSPVFIDLSKDHTTIIRVDATSPTQRYVSTDKISFEVDERTRLQMIRASNPMVNEFFFYENIILVEGPTEQIAIHHIAKELDLNVHVINCFGKANITLFARILNQFKVPYIVIHDSDTPKIKRKEKYIQSAMWTINERIRQSIDFSLNSNLYVQVPNFEGEFLNEELSNGKVDRVIELLSDKTSSEYKLLFDQYTKILKRETLVFQNSETKFNEKISKYKLENKLENNSLWN</sequence>
<dbReference type="InterPro" id="IPR051396">
    <property type="entry name" value="Bact_Antivir_Def_Nuclease"/>
</dbReference>
<dbReference type="SUPFAM" id="SSF52540">
    <property type="entry name" value="P-loop containing nucleoside triphosphate hydrolases"/>
    <property type="match status" value="1"/>
</dbReference>
<feature type="domain" description="OLD protein-like TOPRIM" evidence="2">
    <location>
        <begin position="387"/>
        <end position="447"/>
    </location>
</feature>
<evidence type="ECO:0000313" key="4">
    <source>
        <dbReference type="Proteomes" id="UP000232145"/>
    </source>
</evidence>
<dbReference type="EMBL" id="NPDX01000001">
    <property type="protein sequence ID" value="PJZ86429.1"/>
    <property type="molecule type" value="Genomic_DNA"/>
</dbReference>
<feature type="domain" description="Endonuclease GajA/Old nuclease/RecF-like AAA" evidence="1">
    <location>
        <begin position="153"/>
        <end position="336"/>
    </location>
</feature>
<organism evidence="3 4">
    <name type="scientific">Leptospira harrisiae</name>
    <dbReference type="NCBI Taxonomy" id="2023189"/>
    <lineage>
        <taxon>Bacteria</taxon>
        <taxon>Pseudomonadati</taxon>
        <taxon>Spirochaetota</taxon>
        <taxon>Spirochaetia</taxon>
        <taxon>Leptospirales</taxon>
        <taxon>Leptospiraceae</taxon>
        <taxon>Leptospira</taxon>
    </lineage>
</organism>
<dbReference type="AlphaFoldDB" id="A0A2N0AQ67"/>
<dbReference type="RefSeq" id="WP_100787852.1">
    <property type="nucleotide sequence ID" value="NZ_NPDX01000001.1"/>
</dbReference>
<dbReference type="PANTHER" id="PTHR43581:SF4">
    <property type="entry name" value="ATP_GTP PHOSPHATASE"/>
    <property type="match status" value="1"/>
</dbReference>
<dbReference type="PANTHER" id="PTHR43581">
    <property type="entry name" value="ATP/GTP PHOSPHATASE"/>
    <property type="match status" value="1"/>
</dbReference>
<protein>
    <recommendedName>
        <fullName evidence="5">ATP-dependent endonuclease</fullName>
    </recommendedName>
</protein>
<reference evidence="3 4" key="1">
    <citation type="submission" date="2017-07" db="EMBL/GenBank/DDBJ databases">
        <title>Leptospira spp. isolated from tropical soils.</title>
        <authorList>
            <person name="Thibeaux R."/>
            <person name="Iraola G."/>
            <person name="Ferres I."/>
            <person name="Bierque E."/>
            <person name="Girault D."/>
            <person name="Soupe-Gilbert M.-E."/>
            <person name="Picardeau M."/>
            <person name="Goarant C."/>
        </authorList>
    </citation>
    <scope>NUCLEOTIDE SEQUENCE [LARGE SCALE GENOMIC DNA]</scope>
    <source>
        <strain evidence="3 4">FH2-B-A1</strain>
    </source>
</reference>
<evidence type="ECO:0000259" key="2">
    <source>
        <dbReference type="Pfam" id="PF20469"/>
    </source>
</evidence>
<gene>
    <name evidence="3" type="ORF">CH364_09785</name>
</gene>
<dbReference type="Pfam" id="PF20469">
    <property type="entry name" value="OLD-like_TOPRIM"/>
    <property type="match status" value="1"/>
</dbReference>
<dbReference type="Pfam" id="PF13175">
    <property type="entry name" value="AAA_15"/>
    <property type="match status" value="2"/>
</dbReference>
<evidence type="ECO:0000259" key="1">
    <source>
        <dbReference type="Pfam" id="PF13175"/>
    </source>
</evidence>
<proteinExistence type="predicted"/>
<accession>A0A2N0AQ67</accession>
<dbReference type="OrthoDB" id="346204at2"/>
<dbReference type="InterPro" id="IPR041685">
    <property type="entry name" value="AAA_GajA/Old/RecF-like"/>
</dbReference>
<name>A0A2N0AQ67_9LEPT</name>
<dbReference type="InterPro" id="IPR034139">
    <property type="entry name" value="TOPRIM_OLD"/>
</dbReference>
<evidence type="ECO:0008006" key="5">
    <source>
        <dbReference type="Google" id="ProtNLM"/>
    </source>
</evidence>
<dbReference type="Proteomes" id="UP000232145">
    <property type="component" value="Unassembled WGS sequence"/>
</dbReference>